<comment type="caution">
    <text evidence="2">The sequence shown here is derived from an EMBL/GenBank/DDBJ whole genome shotgun (WGS) entry which is preliminary data.</text>
</comment>
<sequence>MSSNNATSLRISCYTPISERCIVPLTNWEKAVADYIPLYSVRFVKGTRTAEEQERRLNASEGPKQNNDSEESRKLLKKTECIASLVVTCYKSDPNNVILHHTGNHNHQIDGIEDLKFLPLSQVAKHQANLKIDVEQSLGNEAQVIVHRERAFYKIQARQSIRKFNPGQLGTREALGKLLTAGETEIGQLYSDLPNEHATALREFFRLQYTRCHTVFGNNKLCDQFRLQYIRWHTVFGNNKLDVITEFLYATPQRIPALLQCYADLLKDIDSYQTAVKRCAAATMFQLLQRMKLKGSIPNFEVQESVGGGTSILKFNSETRFSDFVIFYEDPVFKEELCEQNFRLDKIKKNKKKGLCIYFQHQYVSCQPLLIERDTENTPNGYQLAYKFRTNGRMISVHFQKDFARPAYVVSCL</sequence>
<evidence type="ECO:0000313" key="3">
    <source>
        <dbReference type="Proteomes" id="UP001476247"/>
    </source>
</evidence>
<evidence type="ECO:0000256" key="1">
    <source>
        <dbReference type="SAM" id="MobiDB-lite"/>
    </source>
</evidence>
<name>A0ABP9Y6Q4_9FUNG</name>
<accession>A0ABP9Y6Q4</accession>
<dbReference type="EMBL" id="BAABUJ010000021">
    <property type="protein sequence ID" value="GAA5802012.1"/>
    <property type="molecule type" value="Genomic_DNA"/>
</dbReference>
<protein>
    <submittedName>
        <fullName evidence="2">Uncharacterized protein</fullName>
    </submittedName>
</protein>
<gene>
    <name evidence="2" type="ORF">HPULCUR_007472</name>
</gene>
<reference evidence="2 3" key="1">
    <citation type="submission" date="2024-04" db="EMBL/GenBank/DDBJ databases">
        <title>genome sequences of Mucor flavus KT1a and Helicostylum pulchrum KT1b strains isolation_sourced from the surface of a dry-aged beef.</title>
        <authorList>
            <person name="Toyotome T."/>
            <person name="Hosono M."/>
            <person name="Torimaru M."/>
            <person name="Fukuda K."/>
            <person name="Mikami N."/>
        </authorList>
    </citation>
    <scope>NUCLEOTIDE SEQUENCE [LARGE SCALE GENOMIC DNA]</scope>
    <source>
        <strain evidence="2 3">KT1b</strain>
    </source>
</reference>
<keyword evidence="3" id="KW-1185">Reference proteome</keyword>
<dbReference type="Proteomes" id="UP001476247">
    <property type="component" value="Unassembled WGS sequence"/>
</dbReference>
<proteinExistence type="predicted"/>
<evidence type="ECO:0000313" key="2">
    <source>
        <dbReference type="EMBL" id="GAA5802012.1"/>
    </source>
</evidence>
<feature type="region of interest" description="Disordered" evidence="1">
    <location>
        <begin position="53"/>
        <end position="72"/>
    </location>
</feature>
<organism evidence="2 3">
    <name type="scientific">Helicostylum pulchrum</name>
    <dbReference type="NCBI Taxonomy" id="562976"/>
    <lineage>
        <taxon>Eukaryota</taxon>
        <taxon>Fungi</taxon>
        <taxon>Fungi incertae sedis</taxon>
        <taxon>Mucoromycota</taxon>
        <taxon>Mucoromycotina</taxon>
        <taxon>Mucoromycetes</taxon>
        <taxon>Mucorales</taxon>
        <taxon>Mucorineae</taxon>
        <taxon>Mucoraceae</taxon>
        <taxon>Helicostylum</taxon>
    </lineage>
</organism>